<dbReference type="STRING" id="64702.SAMN05443377_102180"/>
<dbReference type="CDD" id="cd06261">
    <property type="entry name" value="TM_PBP2"/>
    <property type="match status" value="1"/>
</dbReference>
<evidence type="ECO:0000313" key="11">
    <source>
        <dbReference type="EMBL" id="SER56473.1"/>
    </source>
</evidence>
<keyword evidence="6" id="KW-0029">Amino-acid transport</keyword>
<keyword evidence="12" id="KW-1185">Reference proteome</keyword>
<organism evidence="11 12">
    <name type="scientific">Propionibacterium cyclohexanicum</name>
    <dbReference type="NCBI Taxonomy" id="64702"/>
    <lineage>
        <taxon>Bacteria</taxon>
        <taxon>Bacillati</taxon>
        <taxon>Actinomycetota</taxon>
        <taxon>Actinomycetes</taxon>
        <taxon>Propionibacteriales</taxon>
        <taxon>Propionibacteriaceae</taxon>
        <taxon>Propionibacterium</taxon>
    </lineage>
</organism>
<feature type="domain" description="ABC transmembrane type-1" evidence="10">
    <location>
        <begin position="15"/>
        <end position="195"/>
    </location>
</feature>
<evidence type="ECO:0000256" key="3">
    <source>
        <dbReference type="ARBA" id="ARBA00022448"/>
    </source>
</evidence>
<dbReference type="EMBL" id="FOGZ01000002">
    <property type="protein sequence ID" value="SER56473.1"/>
    <property type="molecule type" value="Genomic_DNA"/>
</dbReference>
<reference evidence="12" key="1">
    <citation type="submission" date="2016-10" db="EMBL/GenBank/DDBJ databases">
        <authorList>
            <person name="Varghese N."/>
            <person name="Submissions S."/>
        </authorList>
    </citation>
    <scope>NUCLEOTIDE SEQUENCE [LARGE SCALE GENOMIC DNA]</scope>
    <source>
        <strain evidence="12">DSM 16859</strain>
    </source>
</reference>
<dbReference type="SUPFAM" id="SSF161098">
    <property type="entry name" value="MetI-like"/>
    <property type="match status" value="1"/>
</dbReference>
<keyword evidence="8 9" id="KW-0472">Membrane</keyword>
<dbReference type="Proteomes" id="UP000198815">
    <property type="component" value="Unassembled WGS sequence"/>
</dbReference>
<keyword evidence="5 9" id="KW-0812">Transmembrane</keyword>
<evidence type="ECO:0000259" key="10">
    <source>
        <dbReference type="PROSITE" id="PS50928"/>
    </source>
</evidence>
<gene>
    <name evidence="11" type="ORF">SAMN05443377_102180</name>
</gene>
<dbReference type="Gene3D" id="1.10.3720.10">
    <property type="entry name" value="MetI-like"/>
    <property type="match status" value="1"/>
</dbReference>
<dbReference type="NCBIfam" id="TIGR01726">
    <property type="entry name" value="HEQRo_perm_3TM"/>
    <property type="match status" value="1"/>
</dbReference>
<dbReference type="InterPro" id="IPR035906">
    <property type="entry name" value="MetI-like_sf"/>
</dbReference>
<evidence type="ECO:0000256" key="2">
    <source>
        <dbReference type="ARBA" id="ARBA00010072"/>
    </source>
</evidence>
<feature type="transmembrane region" description="Helical" evidence="9">
    <location>
        <begin position="19"/>
        <end position="41"/>
    </location>
</feature>
<keyword evidence="3 9" id="KW-0813">Transport</keyword>
<feature type="transmembrane region" description="Helical" evidence="9">
    <location>
        <begin position="184"/>
        <end position="206"/>
    </location>
</feature>
<dbReference type="PANTHER" id="PTHR30614">
    <property type="entry name" value="MEMBRANE COMPONENT OF AMINO ACID ABC TRANSPORTER"/>
    <property type="match status" value="1"/>
</dbReference>
<accession>A0A1H9Q9E5</accession>
<dbReference type="PROSITE" id="PS50928">
    <property type="entry name" value="ABC_TM1"/>
    <property type="match status" value="1"/>
</dbReference>
<evidence type="ECO:0000256" key="8">
    <source>
        <dbReference type="ARBA" id="ARBA00023136"/>
    </source>
</evidence>
<dbReference type="PANTHER" id="PTHR30614:SF37">
    <property type="entry name" value="AMINO-ACID ABC TRANSPORTER PERMEASE PROTEIN YHDX-RELATED"/>
    <property type="match status" value="1"/>
</dbReference>
<feature type="transmembrane region" description="Helical" evidence="9">
    <location>
        <begin position="145"/>
        <end position="164"/>
    </location>
</feature>
<dbReference type="InterPro" id="IPR010065">
    <property type="entry name" value="AA_ABC_transptr_permease_3TM"/>
</dbReference>
<sequence length="222" mass="23214">MEIIRSNAGVLLDGLTTTILLTVLGYLGALVVGIVVAIFRVSPIAPLRAVGTVYVEFFRNVPLLSLLILVAFGLPDAGLLLPLFWCGVVSLIASGSAFVCESVRSGINTVSLGQSEAARALGMGFGQQLRLVILPQALASMVQPLVNVLIGTLIGSSLCSAIGISEITNVTQQLNIKYAEAVLLFLVSGVAYLVMALGSGALGGVLERRVARSSHQRRQVQA</sequence>
<dbReference type="GO" id="GO:0006865">
    <property type="term" value="P:amino acid transport"/>
    <property type="evidence" value="ECO:0007669"/>
    <property type="project" value="UniProtKB-KW"/>
</dbReference>
<dbReference type="GO" id="GO:0022857">
    <property type="term" value="F:transmembrane transporter activity"/>
    <property type="evidence" value="ECO:0007669"/>
    <property type="project" value="InterPro"/>
</dbReference>
<evidence type="ECO:0000256" key="9">
    <source>
        <dbReference type="RuleBase" id="RU363032"/>
    </source>
</evidence>
<keyword evidence="7 9" id="KW-1133">Transmembrane helix</keyword>
<dbReference type="AlphaFoldDB" id="A0A1H9Q9E5"/>
<evidence type="ECO:0000256" key="1">
    <source>
        <dbReference type="ARBA" id="ARBA00004651"/>
    </source>
</evidence>
<proteinExistence type="inferred from homology"/>
<dbReference type="OrthoDB" id="92598at2"/>
<protein>
    <submittedName>
        <fullName evidence="11">Glutamate transport system permease protein</fullName>
    </submittedName>
</protein>
<feature type="transmembrane region" description="Helical" evidence="9">
    <location>
        <begin position="80"/>
        <end position="100"/>
    </location>
</feature>
<comment type="similarity">
    <text evidence="2">Belongs to the binding-protein-dependent transport system permease family. HisMQ subfamily.</text>
</comment>
<evidence type="ECO:0000256" key="4">
    <source>
        <dbReference type="ARBA" id="ARBA00022475"/>
    </source>
</evidence>
<name>A0A1H9Q9E5_9ACTN</name>
<feature type="transmembrane region" description="Helical" evidence="9">
    <location>
        <begin position="53"/>
        <end position="74"/>
    </location>
</feature>
<dbReference type="InterPro" id="IPR000515">
    <property type="entry name" value="MetI-like"/>
</dbReference>
<dbReference type="Pfam" id="PF00528">
    <property type="entry name" value="BPD_transp_1"/>
    <property type="match status" value="1"/>
</dbReference>
<evidence type="ECO:0000256" key="5">
    <source>
        <dbReference type="ARBA" id="ARBA00022692"/>
    </source>
</evidence>
<keyword evidence="4" id="KW-1003">Cell membrane</keyword>
<evidence type="ECO:0000256" key="6">
    <source>
        <dbReference type="ARBA" id="ARBA00022970"/>
    </source>
</evidence>
<dbReference type="RefSeq" id="WP_091967187.1">
    <property type="nucleotide sequence ID" value="NZ_FOGZ01000002.1"/>
</dbReference>
<dbReference type="GO" id="GO:0043190">
    <property type="term" value="C:ATP-binding cassette (ABC) transporter complex"/>
    <property type="evidence" value="ECO:0007669"/>
    <property type="project" value="InterPro"/>
</dbReference>
<dbReference type="InterPro" id="IPR043429">
    <property type="entry name" value="ArtM/GltK/GlnP/TcyL/YhdX-like"/>
</dbReference>
<comment type="subcellular location">
    <subcellularLocation>
        <location evidence="1 9">Cell membrane</location>
        <topology evidence="1 9">Multi-pass membrane protein</topology>
    </subcellularLocation>
</comment>
<evidence type="ECO:0000313" key="12">
    <source>
        <dbReference type="Proteomes" id="UP000198815"/>
    </source>
</evidence>
<evidence type="ECO:0000256" key="7">
    <source>
        <dbReference type="ARBA" id="ARBA00022989"/>
    </source>
</evidence>